<feature type="region of interest" description="Disordered" evidence="1">
    <location>
        <begin position="339"/>
        <end position="397"/>
    </location>
</feature>
<feature type="region of interest" description="Disordered" evidence="1">
    <location>
        <begin position="42"/>
        <end position="70"/>
    </location>
</feature>
<comment type="caution">
    <text evidence="2">The sequence shown here is derived from an EMBL/GenBank/DDBJ whole genome shotgun (WGS) entry which is preliminary data.</text>
</comment>
<feature type="compositionally biased region" description="Polar residues" evidence="1">
    <location>
        <begin position="54"/>
        <end position="69"/>
    </location>
</feature>
<sequence length="466" mass="51421">MVVRTQEKPQKAEDEGHVSNCVNNLIEAFTNGLNIFKRLRERRRKHKSRKQDQTPEPINSAELQLSNSLRRGPQDLAERYEECYGQRGMGHRFAKGDSIAHASLAEILMRLNTGLVGIITTFLHHDQKGSHSAMNLNYKSLTDLSEASRRDALVSMSQLYHRLSHSQLQIHPALRSKTPQYCDSSDSNSSSSNSRDKKKSLSARRPSGSHVTRMPIKSSSQPQLCVVRSKSRNTSRKDSTSSSSSITSKPTSKSSSPYASPLQSPVPEYAVLDPMIQGRSDFKNAAYARGAYADVPAPLNVARKRVDSLDVVRPVAWSPYAQPYDYFSYMPEHVHTPTPALPSFTSTPRKGSATPGVRKAPPIPAKPSSLASSSKPPPVSASAPMKRRLDKVTPSSYTFASDSTKLGEIPETKWARPWDYEQAEMLNNMAAAAAKVNVSVPVATGDDRGKDRGKKGMKFWKRGEVA</sequence>
<dbReference type="OrthoDB" id="5226911at2759"/>
<feature type="compositionally biased region" description="Low complexity" evidence="1">
    <location>
        <begin position="183"/>
        <end position="193"/>
    </location>
</feature>
<evidence type="ECO:0000313" key="3">
    <source>
        <dbReference type="Proteomes" id="UP000651452"/>
    </source>
</evidence>
<feature type="region of interest" description="Disordered" evidence="1">
    <location>
        <begin position="442"/>
        <end position="466"/>
    </location>
</feature>
<dbReference type="Proteomes" id="UP000651452">
    <property type="component" value="Unassembled WGS sequence"/>
</dbReference>
<dbReference type="AlphaFoldDB" id="A0A8H7JEE1"/>
<dbReference type="EMBL" id="RZGK01000002">
    <property type="protein sequence ID" value="KAF9701081.1"/>
    <property type="molecule type" value="Genomic_DNA"/>
</dbReference>
<reference evidence="2" key="2">
    <citation type="submission" date="2020-09" db="EMBL/GenBank/DDBJ databases">
        <title>Reference genome assembly for Australian Ascochyta lentis isolate Al4.</title>
        <authorList>
            <person name="Lee R.C."/>
            <person name="Farfan-Caceres L.M."/>
            <person name="Debler J.W."/>
            <person name="Williams A.H."/>
            <person name="Henares B.M."/>
        </authorList>
    </citation>
    <scope>NUCLEOTIDE SEQUENCE</scope>
    <source>
        <strain evidence="2">Al4</strain>
    </source>
</reference>
<accession>A0A8H7JEE1</accession>
<gene>
    <name evidence="2" type="ORF">EKO04_000850</name>
</gene>
<feature type="region of interest" description="Disordered" evidence="1">
    <location>
        <begin position="170"/>
        <end position="263"/>
    </location>
</feature>
<evidence type="ECO:0000256" key="1">
    <source>
        <dbReference type="SAM" id="MobiDB-lite"/>
    </source>
</evidence>
<protein>
    <submittedName>
        <fullName evidence="2">Uncharacterized protein</fullName>
    </submittedName>
</protein>
<evidence type="ECO:0000313" key="2">
    <source>
        <dbReference type="EMBL" id="KAF9701081.1"/>
    </source>
</evidence>
<proteinExistence type="predicted"/>
<dbReference type="PANTHER" id="PTHR42354:SF1">
    <property type="entry name" value="C2H2-TYPE DOMAIN-CONTAINING PROTEIN"/>
    <property type="match status" value="1"/>
</dbReference>
<feature type="compositionally biased region" description="Low complexity" evidence="1">
    <location>
        <begin position="366"/>
        <end position="384"/>
    </location>
</feature>
<name>A0A8H7JEE1_9PLEO</name>
<reference evidence="2" key="1">
    <citation type="submission" date="2018-12" db="EMBL/GenBank/DDBJ databases">
        <authorList>
            <person name="Syme R.A."/>
            <person name="Farfan-Caceres L."/>
            <person name="Lichtenzveig J."/>
        </authorList>
    </citation>
    <scope>NUCLEOTIDE SEQUENCE</scope>
    <source>
        <strain evidence="2">Al4</strain>
    </source>
</reference>
<keyword evidence="3" id="KW-1185">Reference proteome</keyword>
<organism evidence="2 3">
    <name type="scientific">Ascochyta lentis</name>
    <dbReference type="NCBI Taxonomy" id="205686"/>
    <lineage>
        <taxon>Eukaryota</taxon>
        <taxon>Fungi</taxon>
        <taxon>Dikarya</taxon>
        <taxon>Ascomycota</taxon>
        <taxon>Pezizomycotina</taxon>
        <taxon>Dothideomycetes</taxon>
        <taxon>Pleosporomycetidae</taxon>
        <taxon>Pleosporales</taxon>
        <taxon>Pleosporineae</taxon>
        <taxon>Didymellaceae</taxon>
        <taxon>Ascochyta</taxon>
    </lineage>
</organism>
<feature type="compositionally biased region" description="Low complexity" evidence="1">
    <location>
        <begin position="240"/>
        <end position="263"/>
    </location>
</feature>
<feature type="compositionally biased region" description="Basic residues" evidence="1">
    <location>
        <begin position="451"/>
        <end position="460"/>
    </location>
</feature>
<dbReference type="PANTHER" id="PTHR42354">
    <property type="entry name" value="C2H2-TYPE DOMAIN-CONTAINING PROTEIN"/>
    <property type="match status" value="1"/>
</dbReference>